<evidence type="ECO:0000313" key="8">
    <source>
        <dbReference type="EMBL" id="KAF1987934.1"/>
    </source>
</evidence>
<feature type="compositionally biased region" description="Basic residues" evidence="6">
    <location>
        <begin position="988"/>
        <end position="997"/>
    </location>
</feature>
<evidence type="ECO:0000256" key="2">
    <source>
        <dbReference type="ARBA" id="ARBA00023015"/>
    </source>
</evidence>
<keyword evidence="3" id="KW-0804">Transcription</keyword>
<evidence type="ECO:0000256" key="4">
    <source>
        <dbReference type="ARBA" id="ARBA00023242"/>
    </source>
</evidence>
<keyword evidence="5" id="KW-0175">Coiled coil</keyword>
<evidence type="ECO:0000259" key="7">
    <source>
        <dbReference type="PROSITE" id="PS51184"/>
    </source>
</evidence>
<feature type="compositionally biased region" description="Basic residues" evidence="6">
    <location>
        <begin position="1260"/>
        <end position="1274"/>
    </location>
</feature>
<keyword evidence="9" id="KW-1185">Reference proteome</keyword>
<protein>
    <recommendedName>
        <fullName evidence="7">JmjC domain-containing protein</fullName>
    </recommendedName>
</protein>
<dbReference type="SUPFAM" id="SSF51197">
    <property type="entry name" value="Clavaminate synthase-like"/>
    <property type="match status" value="1"/>
</dbReference>
<feature type="compositionally biased region" description="Polar residues" evidence="6">
    <location>
        <begin position="882"/>
        <end position="896"/>
    </location>
</feature>
<evidence type="ECO:0000256" key="1">
    <source>
        <dbReference type="ARBA" id="ARBA00004123"/>
    </source>
</evidence>
<feature type="compositionally biased region" description="Basic residues" evidence="6">
    <location>
        <begin position="1009"/>
        <end position="1024"/>
    </location>
</feature>
<comment type="subcellular location">
    <subcellularLocation>
        <location evidence="1">Nucleus</location>
    </subcellularLocation>
</comment>
<gene>
    <name evidence="8" type="ORF">K402DRAFT_462322</name>
</gene>
<proteinExistence type="predicted"/>
<feature type="compositionally biased region" description="Acidic residues" evidence="6">
    <location>
        <begin position="833"/>
        <end position="842"/>
    </location>
</feature>
<sequence length="1343" mass="150287">MPAQRPRAAFEPLPPDFDVRALVEETENFQYVDRISCDTIEENGIDQFEKLVLLHVIIGGKPLVIDGFEERLDPWTMNMRWLRDNHGEKVENARDLTAKDNLPLSIGHYLKNMGLLTEQYFEKPDNYRDKNRQRIYLKDIDCPAVWQDKVREHLPPALFYLNESTGEVNGPGATDEPIPNAAGRRRGKGIAIAGDLMSSLPLDMRAENLMCYIGHEGTYTPAHREMCASLGQNIMVEASSAVGEDGKPERAGSSIWFMTESKDRHLVQEYWLSVLGHDIETENHFAQVVAWKRAPFKTYVVEQRAGDFILIPPLAPHQVWNRGTRTVKVAWNRTTVETLEMAMNEALPNARMVCRDEQYKCKAIVYYTLLKYSTLLRTAKQQSSQDPSAAEALHRSKKVKQVKKDFKRLFQLFKSIMLSETFDPEAGKVHAEYLPYDSNVTCAYCRGNIFNRFLTCKTCTDVFNTGTEEPYDVCMECFAMGRSCACQSKFQWVEQWKWKDLMHRYEEWRTQIILDIDGGHMVTSPLSLAEERDLYPKRTLAQVCQQQLKLRPWVDIKNPKAKDPDEDSEEEIQVNDDGTVKKSIRKRSEKWLKSHMSCHVCFHKHPKWFIAICSMCERGWCFGSLWRAHDLNPRDIMEDPNWECPHCRRVCSTGACKKDPSQKPYEPKGTLLGHDTKKVADVRSVECLVDFGKSNLGWLNGSLDIAEENSRLAKKREEAERAKRDDVTLNDEHYVQDDPMNRSHIEYSPEEDAIAPIDPRLAGAGGETSWRHGPNGFVDPSLLEEGGIHYTFNDDLTAPSNGQYPDPQDHSMIDNGDDSLFIAPTAVMNQAPEYEEEVEEPSLLDSQPVFSTSTSSKKRKADDEQIKLVQKKPKADKEDKNPSSQMKSKATKQYQMEQERKLLDEAKKSGRFIVTLGRLRGRTKLVKLTDIDPEALRRITSRPAKAPRRSSMPATNGASGAGATPSRVLLQSDIAKKDGSRPGAAAAKQKKAQHHVKIPVEDDGDYRFSRRGPGRADKNKRKSGGKPQYEEISEDDFDSDVDMDDANINNSAQKSGARRSTWLDRKNRNEGDEDGPTELPANWKDSAANPRKREAERERRARRATLAASVKPSATKMPRIRPPIHPASTGNLETDADGSDADGSPEPEAQLHHEAPVSGFSAINVRPAAPVASMTAAKSNVDGRAVAMAKAAAKAMEENRKRAIEEENMKAKMAAVAGASPDEEEDDDDSVIESGIQAALATSTTLGSEEDEDNESGHAPKTRPGRPAVIRRGRGGGLKPSRGGLKPTRGGGPPSKVNGSRKTGGDDDESSSTGEDVVPARPLVGRPRGRPRLGRGRGTLRGR</sequence>
<dbReference type="InterPro" id="IPR003347">
    <property type="entry name" value="JmjC_dom"/>
</dbReference>
<keyword evidence="2" id="KW-0805">Transcription regulation</keyword>
<dbReference type="EMBL" id="ML977150">
    <property type="protein sequence ID" value="KAF1987934.1"/>
    <property type="molecule type" value="Genomic_DNA"/>
</dbReference>
<feature type="region of interest" description="Disordered" evidence="6">
    <location>
        <begin position="832"/>
        <end position="896"/>
    </location>
</feature>
<feature type="region of interest" description="Disordered" evidence="6">
    <location>
        <begin position="938"/>
        <end position="1158"/>
    </location>
</feature>
<dbReference type="Pfam" id="PF10497">
    <property type="entry name" value="zf-4CXXC_R1"/>
    <property type="match status" value="1"/>
</dbReference>
<feature type="compositionally biased region" description="Basic and acidic residues" evidence="6">
    <location>
        <begin position="1200"/>
        <end position="1210"/>
    </location>
</feature>
<feature type="compositionally biased region" description="Basic residues" evidence="6">
    <location>
        <begin position="1327"/>
        <end position="1343"/>
    </location>
</feature>
<feature type="compositionally biased region" description="Acidic residues" evidence="6">
    <location>
        <begin position="1031"/>
        <end position="1045"/>
    </location>
</feature>
<feature type="compositionally biased region" description="Low complexity" evidence="6">
    <location>
        <begin position="1311"/>
        <end position="1326"/>
    </location>
</feature>
<feature type="compositionally biased region" description="Acidic residues" evidence="6">
    <location>
        <begin position="1134"/>
        <end position="1145"/>
    </location>
</feature>
<organism evidence="8 9">
    <name type="scientific">Aulographum hederae CBS 113979</name>
    <dbReference type="NCBI Taxonomy" id="1176131"/>
    <lineage>
        <taxon>Eukaryota</taxon>
        <taxon>Fungi</taxon>
        <taxon>Dikarya</taxon>
        <taxon>Ascomycota</taxon>
        <taxon>Pezizomycotina</taxon>
        <taxon>Dothideomycetes</taxon>
        <taxon>Pleosporomycetidae</taxon>
        <taxon>Aulographales</taxon>
        <taxon>Aulographaceae</taxon>
    </lineage>
</organism>
<feature type="region of interest" description="Disordered" evidence="6">
    <location>
        <begin position="793"/>
        <end position="818"/>
    </location>
</feature>
<evidence type="ECO:0000256" key="3">
    <source>
        <dbReference type="ARBA" id="ARBA00023163"/>
    </source>
</evidence>
<feature type="compositionally biased region" description="Basic and acidic residues" evidence="6">
    <location>
        <begin position="1061"/>
        <end position="1070"/>
    </location>
</feature>
<feature type="region of interest" description="Disordered" evidence="6">
    <location>
        <begin position="1200"/>
        <end position="1343"/>
    </location>
</feature>
<accession>A0A6G1H4E1</accession>
<dbReference type="InterPro" id="IPR018866">
    <property type="entry name" value="Znf-4CXXC_R1"/>
</dbReference>
<evidence type="ECO:0000256" key="5">
    <source>
        <dbReference type="SAM" id="Coils"/>
    </source>
</evidence>
<evidence type="ECO:0000313" key="9">
    <source>
        <dbReference type="Proteomes" id="UP000800041"/>
    </source>
</evidence>
<dbReference type="Gene3D" id="2.60.120.650">
    <property type="entry name" value="Cupin"/>
    <property type="match status" value="1"/>
</dbReference>
<dbReference type="PROSITE" id="PS51184">
    <property type="entry name" value="JMJC"/>
    <property type="match status" value="1"/>
</dbReference>
<dbReference type="SMART" id="SM00558">
    <property type="entry name" value="JmjC"/>
    <property type="match status" value="1"/>
</dbReference>
<feature type="domain" description="JmjC" evidence="7">
    <location>
        <begin position="167"/>
        <end position="350"/>
    </location>
</feature>
<name>A0A6G1H4E1_9PEZI</name>
<evidence type="ECO:0000256" key="6">
    <source>
        <dbReference type="SAM" id="MobiDB-lite"/>
    </source>
</evidence>
<reference evidence="8" key="1">
    <citation type="journal article" date="2020" name="Stud. Mycol.">
        <title>101 Dothideomycetes genomes: a test case for predicting lifestyles and emergence of pathogens.</title>
        <authorList>
            <person name="Haridas S."/>
            <person name="Albert R."/>
            <person name="Binder M."/>
            <person name="Bloem J."/>
            <person name="Labutti K."/>
            <person name="Salamov A."/>
            <person name="Andreopoulos B."/>
            <person name="Baker S."/>
            <person name="Barry K."/>
            <person name="Bills G."/>
            <person name="Bluhm B."/>
            <person name="Cannon C."/>
            <person name="Castanera R."/>
            <person name="Culley D."/>
            <person name="Daum C."/>
            <person name="Ezra D."/>
            <person name="Gonzalez J."/>
            <person name="Henrissat B."/>
            <person name="Kuo A."/>
            <person name="Liang C."/>
            <person name="Lipzen A."/>
            <person name="Lutzoni F."/>
            <person name="Magnuson J."/>
            <person name="Mondo S."/>
            <person name="Nolan M."/>
            <person name="Ohm R."/>
            <person name="Pangilinan J."/>
            <person name="Park H.-J."/>
            <person name="Ramirez L."/>
            <person name="Alfaro M."/>
            <person name="Sun H."/>
            <person name="Tritt A."/>
            <person name="Yoshinaga Y."/>
            <person name="Zwiers L.-H."/>
            <person name="Turgeon B."/>
            <person name="Goodwin S."/>
            <person name="Spatafora J."/>
            <person name="Crous P."/>
            <person name="Grigoriev I."/>
        </authorList>
    </citation>
    <scope>NUCLEOTIDE SEQUENCE</scope>
    <source>
        <strain evidence="8">CBS 113979</strain>
    </source>
</reference>
<feature type="compositionally biased region" description="Polar residues" evidence="6">
    <location>
        <begin position="844"/>
        <end position="855"/>
    </location>
</feature>
<feature type="compositionally biased region" description="Acidic residues" evidence="6">
    <location>
        <begin position="1221"/>
        <end position="1231"/>
    </location>
</feature>
<dbReference type="Proteomes" id="UP000800041">
    <property type="component" value="Unassembled WGS sequence"/>
</dbReference>
<dbReference type="GO" id="GO:0005634">
    <property type="term" value="C:nucleus"/>
    <property type="evidence" value="ECO:0007669"/>
    <property type="project" value="UniProtKB-SubCell"/>
</dbReference>
<feature type="coiled-coil region" evidence="5">
    <location>
        <begin position="705"/>
        <end position="732"/>
    </location>
</feature>
<dbReference type="OrthoDB" id="298344at2759"/>
<dbReference type="Pfam" id="PF02373">
    <property type="entry name" value="JmjC"/>
    <property type="match status" value="1"/>
</dbReference>
<keyword evidence="4" id="KW-0539">Nucleus</keyword>